<sequence>MREAYIEIALEIGESWDKLKSIIQRSIGVINALIYNINLHLSNDILCKQLSERVIQSSNYMIINDYCDRIKNLCVELLGFLDQFHKNHFSDINKTIKWINDEYSFLNHLNCDKSEFMYANKRVLTLYKSLILCTSIENSYNVLYSIVSTIEKNIDYYVQYIIIKSEHNGNLCGGTTNTEFPLKTDIIDKFNELSNFVCYDGSGEVKTIRNYIENG</sequence>
<dbReference type="Proteomes" id="UP001311799">
    <property type="component" value="Unassembled WGS sequence"/>
</dbReference>
<accession>A0AAV9XWQ7</accession>
<name>A0AAV9XWQ7_9CRYT</name>
<evidence type="ECO:0000313" key="2">
    <source>
        <dbReference type="Proteomes" id="UP001311799"/>
    </source>
</evidence>
<evidence type="ECO:0000313" key="1">
    <source>
        <dbReference type="EMBL" id="KAK6589052.1"/>
    </source>
</evidence>
<dbReference type="AlphaFoldDB" id="A0AAV9XWQ7"/>
<organism evidence="1 2">
    <name type="scientific">Cryptosporidium xiaoi</name>
    <dbReference type="NCBI Taxonomy" id="659607"/>
    <lineage>
        <taxon>Eukaryota</taxon>
        <taxon>Sar</taxon>
        <taxon>Alveolata</taxon>
        <taxon>Apicomplexa</taxon>
        <taxon>Conoidasida</taxon>
        <taxon>Coccidia</taxon>
        <taxon>Eucoccidiorida</taxon>
        <taxon>Eimeriorina</taxon>
        <taxon>Cryptosporidiidae</taxon>
        <taxon>Cryptosporidium</taxon>
    </lineage>
</organism>
<gene>
    <name evidence="1" type="ORF">RS030_243587</name>
</gene>
<comment type="caution">
    <text evidence="1">The sequence shown here is derived from an EMBL/GenBank/DDBJ whole genome shotgun (WGS) entry which is preliminary data.</text>
</comment>
<protein>
    <submittedName>
        <fullName evidence="1">Uncharacterized protein</fullName>
    </submittedName>
</protein>
<proteinExistence type="predicted"/>
<dbReference type="EMBL" id="JAWDEY010000016">
    <property type="protein sequence ID" value="KAK6589052.1"/>
    <property type="molecule type" value="Genomic_DNA"/>
</dbReference>
<reference evidence="1 2" key="1">
    <citation type="submission" date="2023-10" db="EMBL/GenBank/DDBJ databases">
        <title>Comparative genomics analysis reveals potential genetic determinants of host preference in Cryptosporidium xiaoi.</title>
        <authorList>
            <person name="Xiao L."/>
            <person name="Li J."/>
        </authorList>
    </citation>
    <scope>NUCLEOTIDE SEQUENCE [LARGE SCALE GENOMIC DNA]</scope>
    <source>
        <strain evidence="1 2">52996</strain>
    </source>
</reference>
<keyword evidence="2" id="KW-1185">Reference proteome</keyword>